<dbReference type="SUPFAM" id="SSF53383">
    <property type="entry name" value="PLP-dependent transferases"/>
    <property type="match status" value="1"/>
</dbReference>
<dbReference type="InterPro" id="IPR015422">
    <property type="entry name" value="PyrdxlP-dep_Trfase_small"/>
</dbReference>
<evidence type="ECO:0000313" key="8">
    <source>
        <dbReference type="Proteomes" id="UP000183685"/>
    </source>
</evidence>
<organism evidence="7 8">
    <name type="scientific">Kordiimonas lacus</name>
    <dbReference type="NCBI Taxonomy" id="637679"/>
    <lineage>
        <taxon>Bacteria</taxon>
        <taxon>Pseudomonadati</taxon>
        <taxon>Pseudomonadota</taxon>
        <taxon>Alphaproteobacteria</taxon>
        <taxon>Kordiimonadales</taxon>
        <taxon>Kordiimonadaceae</taxon>
        <taxon>Kordiimonas</taxon>
    </lineage>
</organism>
<dbReference type="InterPro" id="IPR015424">
    <property type="entry name" value="PyrdxlP-dep_Trfase"/>
</dbReference>
<name>A0A1G7E271_9PROT</name>
<evidence type="ECO:0000313" key="7">
    <source>
        <dbReference type="EMBL" id="SDE57823.1"/>
    </source>
</evidence>
<comment type="similarity">
    <text evidence="4">Belongs to the class-II pyridoxal-phosphate-dependent aminotransferase family.</text>
</comment>
<proteinExistence type="inferred from homology"/>
<dbReference type="InterPro" id="IPR015421">
    <property type="entry name" value="PyrdxlP-dep_Trfase_major"/>
</dbReference>
<accession>A0A1G7E271</accession>
<dbReference type="InterPro" id="IPR001917">
    <property type="entry name" value="Aminotrans_II_pyridoxalP_BS"/>
</dbReference>
<dbReference type="InterPro" id="IPR004839">
    <property type="entry name" value="Aminotransferase_I/II_large"/>
</dbReference>
<gene>
    <name evidence="7" type="ORF">SAMN04488071_3252</name>
</gene>
<reference evidence="7 8" key="1">
    <citation type="submission" date="2016-10" db="EMBL/GenBank/DDBJ databases">
        <authorList>
            <person name="de Groot N.N."/>
        </authorList>
    </citation>
    <scope>NUCLEOTIDE SEQUENCE [LARGE SCALE GENOMIC DNA]</scope>
    <source>
        <strain evidence="7 8">CGMCC 1.9109</strain>
    </source>
</reference>
<dbReference type="Pfam" id="PF00155">
    <property type="entry name" value="Aminotran_1_2"/>
    <property type="match status" value="1"/>
</dbReference>
<evidence type="ECO:0000256" key="2">
    <source>
        <dbReference type="ARBA" id="ARBA00022679"/>
    </source>
</evidence>
<evidence type="ECO:0000256" key="1">
    <source>
        <dbReference type="ARBA" id="ARBA00001933"/>
    </source>
</evidence>
<dbReference type="Gene3D" id="3.90.1150.10">
    <property type="entry name" value="Aspartate Aminotransferase, domain 1"/>
    <property type="match status" value="1"/>
</dbReference>
<sequence>MQQNVKAAMSSPDSQSVNPSDSLSDFAFGKLAALEARNQRRTLVDTARSAAMALSVNGGAPLISFTDNDYLGLSTHPDVVLAAKAAADEYGAGSGASRLVTGNHPLYRTLEEKIASIKGTEDAAVFGSGYLANVGIIPTLVGKDDLIIADELVHTCIHAGMQLSRATVKFFRHNDVAHAAELLAKHRAAHSRCLMVVDGVYSMDGDIAPLKDLGLLARDHDAWLMNDDAHALGTIGGGRGSMYATGAEGLVPLQMGTLSKAVGSYGGYLAASKPVIDLIKTRARSFIYTTGLPPAAVGASLKALELIETDAAMVARPVKLAQVFAEVLGLPRPETPIVPLVIGTETDALDASEQLTREGFKVIAFRPPTVPEGTSRLRFSFSASHRDADVARLIEVCQKLGLGG</sequence>
<dbReference type="CDD" id="cd06454">
    <property type="entry name" value="KBL_like"/>
    <property type="match status" value="1"/>
</dbReference>
<comment type="cofactor">
    <cofactor evidence="1 4">
        <name>pyridoxal 5'-phosphate</name>
        <dbReference type="ChEBI" id="CHEBI:597326"/>
    </cofactor>
</comment>
<evidence type="ECO:0000256" key="5">
    <source>
        <dbReference type="SAM" id="MobiDB-lite"/>
    </source>
</evidence>
<dbReference type="GO" id="GO:0016740">
    <property type="term" value="F:transferase activity"/>
    <property type="evidence" value="ECO:0007669"/>
    <property type="project" value="UniProtKB-KW"/>
</dbReference>
<dbReference type="GO" id="GO:0030170">
    <property type="term" value="F:pyridoxal phosphate binding"/>
    <property type="evidence" value="ECO:0007669"/>
    <property type="project" value="InterPro"/>
</dbReference>
<dbReference type="AlphaFoldDB" id="A0A1G7E271"/>
<keyword evidence="8" id="KW-1185">Reference proteome</keyword>
<keyword evidence="2" id="KW-0808">Transferase</keyword>
<dbReference type="STRING" id="637679.GCA_001550055_00031"/>
<evidence type="ECO:0000259" key="6">
    <source>
        <dbReference type="Pfam" id="PF00155"/>
    </source>
</evidence>
<dbReference type="Proteomes" id="UP000183685">
    <property type="component" value="Unassembled WGS sequence"/>
</dbReference>
<dbReference type="InterPro" id="IPR050087">
    <property type="entry name" value="AON_synthase_class-II"/>
</dbReference>
<feature type="region of interest" description="Disordered" evidence="5">
    <location>
        <begin position="1"/>
        <end position="21"/>
    </location>
</feature>
<evidence type="ECO:0000256" key="4">
    <source>
        <dbReference type="RuleBase" id="RU003693"/>
    </source>
</evidence>
<dbReference type="PANTHER" id="PTHR13693">
    <property type="entry name" value="CLASS II AMINOTRANSFERASE/8-AMINO-7-OXONONANOATE SYNTHASE"/>
    <property type="match status" value="1"/>
</dbReference>
<evidence type="ECO:0000256" key="3">
    <source>
        <dbReference type="ARBA" id="ARBA00022898"/>
    </source>
</evidence>
<dbReference type="Gene3D" id="3.40.640.10">
    <property type="entry name" value="Type I PLP-dependent aspartate aminotransferase-like (Major domain)"/>
    <property type="match status" value="1"/>
</dbReference>
<keyword evidence="3 4" id="KW-0663">Pyridoxal phosphate</keyword>
<dbReference type="EMBL" id="FNAK01000008">
    <property type="protein sequence ID" value="SDE57823.1"/>
    <property type="molecule type" value="Genomic_DNA"/>
</dbReference>
<feature type="domain" description="Aminotransferase class I/classII large" evidence="6">
    <location>
        <begin position="62"/>
        <end position="395"/>
    </location>
</feature>
<dbReference type="PROSITE" id="PS00599">
    <property type="entry name" value="AA_TRANSFER_CLASS_2"/>
    <property type="match status" value="1"/>
</dbReference>
<protein>
    <submittedName>
        <fullName evidence="7">8-amino-7-oxononanoate synthase</fullName>
    </submittedName>
</protein>